<comment type="caution">
    <text evidence="1">The sequence shown here is derived from an EMBL/GenBank/DDBJ whole genome shotgun (WGS) entry which is preliminary data.</text>
</comment>
<dbReference type="EMBL" id="CAJVQC010111197">
    <property type="protein sequence ID" value="CAG8835164.1"/>
    <property type="molecule type" value="Genomic_DNA"/>
</dbReference>
<sequence>IGLMLGSFVGGKYNDFVIKWKQSRQKNDELIQPEVRINSIWIATIIVPAVYILYGWLFEREIHIAVFLVLWSLGTFGIQIIFNTVSTYLVDSNRNKSASIIAVFHCIRLFVEACVSVLEAPLEDHLGIKWMFTLFGLSM</sequence>
<dbReference type="Proteomes" id="UP000789920">
    <property type="component" value="Unassembled WGS sequence"/>
</dbReference>
<gene>
    <name evidence="1" type="ORF">RPERSI_LOCUS29454</name>
</gene>
<evidence type="ECO:0000313" key="2">
    <source>
        <dbReference type="Proteomes" id="UP000789920"/>
    </source>
</evidence>
<name>A0ACA9SE20_9GLOM</name>
<keyword evidence="2" id="KW-1185">Reference proteome</keyword>
<reference evidence="1" key="1">
    <citation type="submission" date="2021-06" db="EMBL/GenBank/DDBJ databases">
        <authorList>
            <person name="Kallberg Y."/>
            <person name="Tangrot J."/>
            <person name="Rosling A."/>
        </authorList>
    </citation>
    <scope>NUCLEOTIDE SEQUENCE</scope>
    <source>
        <strain evidence="1">MA461A</strain>
    </source>
</reference>
<feature type="non-terminal residue" evidence="1">
    <location>
        <position position="139"/>
    </location>
</feature>
<protein>
    <submittedName>
        <fullName evidence="1">30524_t:CDS:1</fullName>
    </submittedName>
</protein>
<feature type="non-terminal residue" evidence="1">
    <location>
        <position position="1"/>
    </location>
</feature>
<organism evidence="1 2">
    <name type="scientific">Racocetra persica</name>
    <dbReference type="NCBI Taxonomy" id="160502"/>
    <lineage>
        <taxon>Eukaryota</taxon>
        <taxon>Fungi</taxon>
        <taxon>Fungi incertae sedis</taxon>
        <taxon>Mucoromycota</taxon>
        <taxon>Glomeromycotina</taxon>
        <taxon>Glomeromycetes</taxon>
        <taxon>Diversisporales</taxon>
        <taxon>Gigasporaceae</taxon>
        <taxon>Racocetra</taxon>
    </lineage>
</organism>
<accession>A0ACA9SE20</accession>
<proteinExistence type="predicted"/>
<evidence type="ECO:0000313" key="1">
    <source>
        <dbReference type="EMBL" id="CAG8835164.1"/>
    </source>
</evidence>